<proteinExistence type="predicted"/>
<dbReference type="EMBL" id="FOEQ01000010">
    <property type="protein sequence ID" value="SER67148.1"/>
    <property type="molecule type" value="Genomic_DNA"/>
</dbReference>
<dbReference type="Proteomes" id="UP000199221">
    <property type="component" value="Unassembled WGS sequence"/>
</dbReference>
<evidence type="ECO:0000313" key="2">
    <source>
        <dbReference type="Proteomes" id="UP000199221"/>
    </source>
</evidence>
<accession>A0A1H9R375</accession>
<gene>
    <name evidence="1" type="ORF">SAMN05216230_110142</name>
</gene>
<evidence type="ECO:0000313" key="1">
    <source>
        <dbReference type="EMBL" id="SER67148.1"/>
    </source>
</evidence>
<dbReference type="AlphaFoldDB" id="A0A1H9R375"/>
<name>A0A1H9R375_9PSED</name>
<protein>
    <submittedName>
        <fullName evidence="1">Uncharacterized protein</fullName>
    </submittedName>
</protein>
<sequence length="35" mass="3870">MCCDKLFFYNSFLQSIAGERVAVGLLCSPEDVQEG</sequence>
<organism evidence="1 2">
    <name type="scientific">Pseudomonas soli</name>
    <dbReference type="NCBI Taxonomy" id="1306993"/>
    <lineage>
        <taxon>Bacteria</taxon>
        <taxon>Pseudomonadati</taxon>
        <taxon>Pseudomonadota</taxon>
        <taxon>Gammaproteobacteria</taxon>
        <taxon>Pseudomonadales</taxon>
        <taxon>Pseudomonadaceae</taxon>
        <taxon>Pseudomonas</taxon>
    </lineage>
</organism>
<reference evidence="1 2" key="1">
    <citation type="submission" date="2016-10" db="EMBL/GenBank/DDBJ databases">
        <authorList>
            <person name="de Groot N.N."/>
        </authorList>
    </citation>
    <scope>NUCLEOTIDE SEQUENCE [LARGE SCALE GENOMIC DNA]</scope>
    <source>
        <strain evidence="1 2">LMG 27941</strain>
    </source>
</reference>